<evidence type="ECO:0000313" key="2">
    <source>
        <dbReference type="Proteomes" id="UP001148737"/>
    </source>
</evidence>
<sequence>MPFGGINDCILLIKRCLQLIGNLSGAAVAGFRDYKERFDQLRDLIIAVNLAKSCPRHLRDRNFRYERRKIHQLLKSFREGLESLETRLGDGRRRASLSNVPAKASWPTHDRKFADVIEKLMQQLQIVQVKKLFLNGIDPDAFNGSVLQNDSFFLEDARGGSQRIDFAFVPTWEDLHIYMLQLFAEGDPLHSIIVARRYLFHRDDPDDDINNDIMAHDPGIQPLQSLVRARQRLRMTVIFPFNDDYQDVCPKCGIERSSEHSGAPSLQPQIALPGFTSWAARPYHQSYDESHGY</sequence>
<dbReference type="Proteomes" id="UP001148737">
    <property type="component" value="Unassembled WGS sequence"/>
</dbReference>
<reference evidence="1" key="1">
    <citation type="submission" date="2022-07" db="EMBL/GenBank/DDBJ databases">
        <title>Genome Sequence of Lecanicillium saksenae.</title>
        <authorList>
            <person name="Buettner E."/>
        </authorList>
    </citation>
    <scope>NUCLEOTIDE SEQUENCE</scope>
    <source>
        <strain evidence="1">VT-O1</strain>
    </source>
</reference>
<dbReference type="EMBL" id="JANAKD010001768">
    <property type="protein sequence ID" value="KAJ3476628.1"/>
    <property type="molecule type" value="Genomic_DNA"/>
</dbReference>
<protein>
    <submittedName>
        <fullName evidence="1">Uncharacterized protein</fullName>
    </submittedName>
</protein>
<evidence type="ECO:0000313" key="1">
    <source>
        <dbReference type="EMBL" id="KAJ3476628.1"/>
    </source>
</evidence>
<organism evidence="1 2">
    <name type="scientific">Lecanicillium saksenae</name>
    <dbReference type="NCBI Taxonomy" id="468837"/>
    <lineage>
        <taxon>Eukaryota</taxon>
        <taxon>Fungi</taxon>
        <taxon>Dikarya</taxon>
        <taxon>Ascomycota</taxon>
        <taxon>Pezizomycotina</taxon>
        <taxon>Sordariomycetes</taxon>
        <taxon>Hypocreomycetidae</taxon>
        <taxon>Hypocreales</taxon>
        <taxon>Cordycipitaceae</taxon>
        <taxon>Lecanicillium</taxon>
    </lineage>
</organism>
<keyword evidence="2" id="KW-1185">Reference proteome</keyword>
<accession>A0ACC1QJI7</accession>
<proteinExistence type="predicted"/>
<comment type="caution">
    <text evidence="1">The sequence shown here is derived from an EMBL/GenBank/DDBJ whole genome shotgun (WGS) entry which is preliminary data.</text>
</comment>
<name>A0ACC1QJI7_9HYPO</name>
<gene>
    <name evidence="1" type="ORF">NLG97_g9067</name>
</gene>